<organism evidence="2 3">
    <name type="scientific">Suillus placidus</name>
    <dbReference type="NCBI Taxonomy" id="48579"/>
    <lineage>
        <taxon>Eukaryota</taxon>
        <taxon>Fungi</taxon>
        <taxon>Dikarya</taxon>
        <taxon>Basidiomycota</taxon>
        <taxon>Agaricomycotina</taxon>
        <taxon>Agaricomycetes</taxon>
        <taxon>Agaricomycetidae</taxon>
        <taxon>Boletales</taxon>
        <taxon>Suillineae</taxon>
        <taxon>Suillaceae</taxon>
        <taxon>Suillus</taxon>
    </lineage>
</organism>
<protein>
    <submittedName>
        <fullName evidence="2">Uncharacterized protein</fullName>
    </submittedName>
</protein>
<reference evidence="2" key="1">
    <citation type="journal article" date="2020" name="New Phytol.">
        <title>Comparative genomics reveals dynamic genome evolution in host specialist ectomycorrhizal fungi.</title>
        <authorList>
            <person name="Lofgren L.A."/>
            <person name="Nguyen N.H."/>
            <person name="Vilgalys R."/>
            <person name="Ruytinx J."/>
            <person name="Liao H.L."/>
            <person name="Branco S."/>
            <person name="Kuo A."/>
            <person name="LaButti K."/>
            <person name="Lipzen A."/>
            <person name="Andreopoulos W."/>
            <person name="Pangilinan J."/>
            <person name="Riley R."/>
            <person name="Hundley H."/>
            <person name="Na H."/>
            <person name="Barry K."/>
            <person name="Grigoriev I.V."/>
            <person name="Stajich J.E."/>
            <person name="Kennedy P.G."/>
        </authorList>
    </citation>
    <scope>NUCLEOTIDE SEQUENCE</scope>
    <source>
        <strain evidence="2">DOB743</strain>
    </source>
</reference>
<dbReference type="AlphaFoldDB" id="A0A9P6ZKU3"/>
<feature type="region of interest" description="Disordered" evidence="1">
    <location>
        <begin position="44"/>
        <end position="77"/>
    </location>
</feature>
<name>A0A9P6ZKU3_9AGAM</name>
<dbReference type="OrthoDB" id="2662900at2759"/>
<comment type="caution">
    <text evidence="2">The sequence shown here is derived from an EMBL/GenBank/DDBJ whole genome shotgun (WGS) entry which is preliminary data.</text>
</comment>
<evidence type="ECO:0000313" key="2">
    <source>
        <dbReference type="EMBL" id="KAG1770412.1"/>
    </source>
</evidence>
<dbReference type="EMBL" id="JABBWD010000065">
    <property type="protein sequence ID" value="KAG1770412.1"/>
    <property type="molecule type" value="Genomic_DNA"/>
</dbReference>
<keyword evidence="3" id="KW-1185">Reference proteome</keyword>
<evidence type="ECO:0000313" key="3">
    <source>
        <dbReference type="Proteomes" id="UP000714275"/>
    </source>
</evidence>
<evidence type="ECO:0000256" key="1">
    <source>
        <dbReference type="SAM" id="MobiDB-lite"/>
    </source>
</evidence>
<dbReference type="Proteomes" id="UP000714275">
    <property type="component" value="Unassembled WGS sequence"/>
</dbReference>
<gene>
    <name evidence="2" type="ORF">EV702DRAFT_1049390</name>
</gene>
<sequence length="376" mass="41086">MSSQPAATLSAAIQAATIEAGAKRVAAIELEIEAKQMKILMRKAKGIRPSPTPYKGKKAVKGAGGSGDLDDKPKLAPSNKVESWVSGVQVNKSIKSQDASSSRTTYSVLLADILKGPLEAHVPGGALVGGFSDGEDEGNELEHLATHGITAKEGRSAAADCILKTTTPALPLKVFRTFLYSEVQTLLDFTYNPQKLRASTQLSPKGPSKAATVSILKRKASEDLKLVFGSKIEGFSDDAYESALFIHTHTLKSTPLLTVDNTIDIDAEVHKKHEIKFEKPKPKFEKTKMKLEKPTHKRSAKILLSEMMSVLTGDVVSQYCKSTAEDFWRDFSIDGCKMTFTTIVTQLHRQCIVNKDDIVGHAHKEFEDTFDSKFTY</sequence>
<accession>A0A9P6ZKU3</accession>
<proteinExistence type="predicted"/>